<dbReference type="InterPro" id="IPR019786">
    <property type="entry name" value="Zinc_finger_PHD-type_CS"/>
</dbReference>
<evidence type="ECO:0000256" key="1">
    <source>
        <dbReference type="ARBA" id="ARBA00022723"/>
    </source>
</evidence>
<dbReference type="InterPro" id="IPR011011">
    <property type="entry name" value="Znf_FYVE_PHD"/>
</dbReference>
<dbReference type="InterPro" id="IPR014002">
    <property type="entry name" value="Agenet_dom_plant"/>
</dbReference>
<dbReference type="Gene3D" id="3.40.630.30">
    <property type="match status" value="1"/>
</dbReference>
<dbReference type="InterPro" id="IPR013083">
    <property type="entry name" value="Znf_RING/FYVE/PHD"/>
</dbReference>
<keyword evidence="1" id="KW-0479">Metal-binding</keyword>
<dbReference type="CDD" id="cd20405">
    <property type="entry name" value="Tudor_Agenet_AtDUF_rpt1_3"/>
    <property type="match status" value="1"/>
</dbReference>
<dbReference type="Pfam" id="PF23209">
    <property type="entry name" value="IDM1_C"/>
    <property type="match status" value="1"/>
</dbReference>
<evidence type="ECO:0000256" key="2">
    <source>
        <dbReference type="ARBA" id="ARBA00022771"/>
    </source>
</evidence>
<dbReference type="InterPro" id="IPR042163">
    <property type="entry name" value="PHF12"/>
</dbReference>
<reference evidence="7 8" key="1">
    <citation type="journal article" date="2023" name="Plant Biotechnol. J.">
        <title>Chromosome-level wild Hevea brasiliensis genome provides new tools for genomic-assisted breeding and valuable loci to elevate rubber yield.</title>
        <authorList>
            <person name="Cheng H."/>
            <person name="Song X."/>
            <person name="Hu Y."/>
            <person name="Wu T."/>
            <person name="Yang Q."/>
            <person name="An Z."/>
            <person name="Feng S."/>
            <person name="Deng Z."/>
            <person name="Wu W."/>
            <person name="Zeng X."/>
            <person name="Tu M."/>
            <person name="Wang X."/>
            <person name="Huang H."/>
        </authorList>
    </citation>
    <scope>NUCLEOTIDE SEQUENCE [LARGE SCALE GENOMIC DNA]</scope>
    <source>
        <strain evidence="7">MT/VB/25A 57/8</strain>
    </source>
</reference>
<gene>
    <name evidence="7" type="ORF">P3X46_018341</name>
</gene>
<dbReference type="Pfam" id="PF00628">
    <property type="entry name" value="PHD"/>
    <property type="match status" value="1"/>
</dbReference>
<dbReference type="SMART" id="SM00743">
    <property type="entry name" value="Agenet"/>
    <property type="match status" value="2"/>
</dbReference>
<keyword evidence="8" id="KW-1185">Reference proteome</keyword>
<dbReference type="PANTHER" id="PTHR46309:SF14">
    <property type="entry name" value="PHD-TYPE DOMAIN-CONTAINING PROTEIN"/>
    <property type="match status" value="1"/>
</dbReference>
<keyword evidence="3" id="KW-0862">Zinc</keyword>
<accession>A0ABQ9LSK5</accession>
<dbReference type="InterPro" id="IPR019787">
    <property type="entry name" value="Znf_PHD-finger"/>
</dbReference>
<dbReference type="SUPFAM" id="SSF57903">
    <property type="entry name" value="FYVE/PHD zinc finger"/>
    <property type="match status" value="1"/>
</dbReference>
<evidence type="ECO:0000259" key="6">
    <source>
        <dbReference type="PROSITE" id="PS51186"/>
    </source>
</evidence>
<name>A0ABQ9LSK5_HEVBR</name>
<dbReference type="InterPro" id="IPR016181">
    <property type="entry name" value="Acyl_CoA_acyltransferase"/>
</dbReference>
<comment type="caution">
    <text evidence="7">The sequence shown here is derived from an EMBL/GenBank/DDBJ whole genome shotgun (WGS) entry which is preliminary data.</text>
</comment>
<dbReference type="InterPro" id="IPR008395">
    <property type="entry name" value="Agenet-like_dom"/>
</dbReference>
<dbReference type="SUPFAM" id="SSF55729">
    <property type="entry name" value="Acyl-CoA N-acyltransferases (Nat)"/>
    <property type="match status" value="1"/>
</dbReference>
<dbReference type="Gene3D" id="3.30.40.10">
    <property type="entry name" value="Zinc/RING finger domain, C3HC4 (zinc finger)"/>
    <property type="match status" value="1"/>
</dbReference>
<sequence>MNVTHFSSVDCGNWENQHRRKSVNIDGGFKSSFLSIFLAMNQRKLLLNERVEVRQFEEGLRGSWHPGVVVGVSKLCRSVEYDELLSETGDSKLVESIPVTEAIEGLHSRRHVPSTYRGHIRPSPPSSDKKFSFGVCVDVLFEDAWWEGVVFDCHDDADERLVFFPDEDDEQKFSTSHLRLARDWDEFLGIWRERGVWILVRLAMELEGHVPSSNYVKKIWSYLRLNYGFNKMISEWTCGARNVWRKYYMDVVHETAVESSRQVLHDLNLTPVMEKKGKTAKDSKRVKIMSGLYITSLKERNRGALNVSRSSQKTQEKYFPHEWPRNKRTLKSKSRSMKWSSITITKKSSFHADNCCGGTQVIDLSSSTMNDNVKAKTDNISGNSFGRDKVAISVSLSTQNKHPGEVKLDVEKKKNLKVCEVDGNQCLVDCSEQEKIVHVKKNGSIRRRENLTKSRQIKINLAINFPNCSRKLRKKKPSLVTVTKQRKCSSTKERVSKEFQRANSKLKSLSKVEEKVVDIKPAKNYLSIDQCHRALPIKNCRKSVSPKSKRSHPRKSKRRRGFCGIGDTICSFCHYGGDLMCCNKCPSSYHLSCLDLKDVPHGKWLCPSCCCGLCGKGDNSLFNNACLQCGRTYHVYCLSKARCLLPMDYPSENFCSKACYELCAQLHQLLGISNPTSVDGLTWTLTRSSKNVYSFPGISRSNTCIKLSHVLRVMHECFIPVKDPHTKRDPVRDLVYNSGSKLRRLNFHGFYAIVLHRGDEIVSVATVRIHGLKAAEMPLVATPFQYRRQGMCRLLLHELLKLLTKLGVERLVLPAIAQLRKTWETSFGFSEMHKSERLQLSGYSFMGFQGTIMLQKVLSSSGLANETKGTCQDSKESSSSICLEHNYGANIESRFCGLFYRRKEKAKIIGKENMVNGCNGNMQMYAQVYKRRRILGCRE</sequence>
<evidence type="ECO:0000313" key="8">
    <source>
        <dbReference type="Proteomes" id="UP001174677"/>
    </source>
</evidence>
<dbReference type="PROSITE" id="PS51186">
    <property type="entry name" value="GNAT"/>
    <property type="match status" value="1"/>
</dbReference>
<dbReference type="InterPro" id="IPR056511">
    <property type="entry name" value="IDM1_C"/>
</dbReference>
<dbReference type="Proteomes" id="UP001174677">
    <property type="component" value="Chromosome 10"/>
</dbReference>
<dbReference type="Pfam" id="PF05641">
    <property type="entry name" value="Agenet"/>
    <property type="match status" value="1"/>
</dbReference>
<evidence type="ECO:0000256" key="3">
    <source>
        <dbReference type="ARBA" id="ARBA00022833"/>
    </source>
</evidence>
<dbReference type="SMART" id="SM00249">
    <property type="entry name" value="PHD"/>
    <property type="match status" value="2"/>
</dbReference>
<evidence type="ECO:0000313" key="7">
    <source>
        <dbReference type="EMBL" id="KAJ9170217.1"/>
    </source>
</evidence>
<dbReference type="PANTHER" id="PTHR46309">
    <property type="entry name" value="PHD FINGER PROTEIN 12"/>
    <property type="match status" value="1"/>
</dbReference>
<dbReference type="EMBL" id="JARPOI010000010">
    <property type="protein sequence ID" value="KAJ9170217.1"/>
    <property type="molecule type" value="Genomic_DNA"/>
</dbReference>
<dbReference type="InterPro" id="IPR000182">
    <property type="entry name" value="GNAT_dom"/>
</dbReference>
<evidence type="ECO:0000259" key="5">
    <source>
        <dbReference type="PROSITE" id="PS50016"/>
    </source>
</evidence>
<protein>
    <recommendedName>
        <fullName evidence="9">PHD-type domain-containing protein</fullName>
    </recommendedName>
</protein>
<proteinExistence type="predicted"/>
<dbReference type="InterPro" id="IPR001965">
    <property type="entry name" value="Znf_PHD"/>
</dbReference>
<dbReference type="PROSITE" id="PS01359">
    <property type="entry name" value="ZF_PHD_1"/>
    <property type="match status" value="1"/>
</dbReference>
<feature type="domain" description="PHD-type" evidence="5">
    <location>
        <begin position="567"/>
        <end position="612"/>
    </location>
</feature>
<keyword evidence="2 4" id="KW-0863">Zinc-finger</keyword>
<evidence type="ECO:0000256" key="4">
    <source>
        <dbReference type="PROSITE-ProRule" id="PRU00146"/>
    </source>
</evidence>
<organism evidence="7 8">
    <name type="scientific">Hevea brasiliensis</name>
    <name type="common">Para rubber tree</name>
    <name type="synonym">Siphonia brasiliensis</name>
    <dbReference type="NCBI Taxonomy" id="3981"/>
    <lineage>
        <taxon>Eukaryota</taxon>
        <taxon>Viridiplantae</taxon>
        <taxon>Streptophyta</taxon>
        <taxon>Embryophyta</taxon>
        <taxon>Tracheophyta</taxon>
        <taxon>Spermatophyta</taxon>
        <taxon>Magnoliopsida</taxon>
        <taxon>eudicotyledons</taxon>
        <taxon>Gunneridae</taxon>
        <taxon>Pentapetalae</taxon>
        <taxon>rosids</taxon>
        <taxon>fabids</taxon>
        <taxon>Malpighiales</taxon>
        <taxon>Euphorbiaceae</taxon>
        <taxon>Crotonoideae</taxon>
        <taxon>Micrandreae</taxon>
        <taxon>Hevea</taxon>
    </lineage>
</organism>
<evidence type="ECO:0008006" key="9">
    <source>
        <dbReference type="Google" id="ProtNLM"/>
    </source>
</evidence>
<feature type="domain" description="N-acetyltransferase" evidence="6">
    <location>
        <begin position="697"/>
        <end position="858"/>
    </location>
</feature>
<dbReference type="PROSITE" id="PS50016">
    <property type="entry name" value="ZF_PHD_2"/>
    <property type="match status" value="1"/>
</dbReference>